<reference evidence="17 18" key="1">
    <citation type="journal article" date="2015" name="Genome Announc.">
        <title>Genome Sequence of 'Candidatus Thioglobus autotrophica' Strain EF1, a Chemoautotroph from the SUP05 Clade of Marine Gammaproteobacteria.</title>
        <authorList>
            <person name="Shah V."/>
            <person name="Morris R.M."/>
        </authorList>
    </citation>
    <scope>NUCLEOTIDE SEQUENCE [LARGE SCALE GENOMIC DNA]</scope>
    <source>
        <strain evidence="17 18">EF1</strain>
    </source>
</reference>
<evidence type="ECO:0000256" key="9">
    <source>
        <dbReference type="ARBA" id="ARBA00023016"/>
    </source>
</evidence>
<feature type="binding site" evidence="13">
    <location>
        <position position="149"/>
    </location>
    <ligand>
        <name>Zn(2+)</name>
        <dbReference type="ChEBI" id="CHEBI:29105"/>
        <label>1</label>
    </ligand>
</feature>
<accession>A0A0M4PJR3</accession>
<feature type="domain" description="CR-type" evidence="16">
    <location>
        <begin position="133"/>
        <end position="211"/>
    </location>
</feature>
<dbReference type="GO" id="GO:0005524">
    <property type="term" value="F:ATP binding"/>
    <property type="evidence" value="ECO:0007669"/>
    <property type="project" value="InterPro"/>
</dbReference>
<dbReference type="NCBIfam" id="TIGR02349">
    <property type="entry name" value="DnaJ_bact"/>
    <property type="match status" value="1"/>
</dbReference>
<dbReference type="Pfam" id="PF00684">
    <property type="entry name" value="DnaJ_CXXCXGXG"/>
    <property type="match status" value="1"/>
</dbReference>
<comment type="function">
    <text evidence="13">Participates actively in the response to hyperosmotic and heat shock by preventing the aggregation of stress-denatured proteins and by disaggregating proteins, also in an autonomous, DnaK-independent fashion. Unfolded proteins bind initially to DnaJ; upon interaction with the DnaJ-bound protein, DnaK hydrolyzes its bound ATP, resulting in the formation of a stable complex. GrpE releases ADP from DnaK; ATP binding to DnaK triggers the release of the substrate protein, thus completing the reaction cycle. Several rounds of ATP-dependent interactions between DnaJ, DnaK and GrpE are required for fully efficient folding. Also involved, together with DnaK and GrpE, in the DNA replication of plasmids through activation of initiation proteins.</text>
</comment>
<dbReference type="InterPro" id="IPR001623">
    <property type="entry name" value="DnaJ_domain"/>
</dbReference>
<evidence type="ECO:0000256" key="2">
    <source>
        <dbReference type="ARBA" id="ARBA00011738"/>
    </source>
</evidence>
<dbReference type="CDD" id="cd06257">
    <property type="entry name" value="DnaJ"/>
    <property type="match status" value="1"/>
</dbReference>
<dbReference type="InterPro" id="IPR036410">
    <property type="entry name" value="HSP_DnaJ_Cys-rich_dom_sf"/>
</dbReference>
<evidence type="ECO:0000256" key="5">
    <source>
        <dbReference type="ARBA" id="ARBA00022723"/>
    </source>
</evidence>
<feature type="zinc finger region" description="CR-type" evidence="14">
    <location>
        <begin position="133"/>
        <end position="211"/>
    </location>
</feature>
<dbReference type="GO" id="GO:0031072">
    <property type="term" value="F:heat shock protein binding"/>
    <property type="evidence" value="ECO:0007669"/>
    <property type="project" value="InterPro"/>
</dbReference>
<dbReference type="PATRIC" id="fig|1705394.5.peg.242"/>
<proteinExistence type="inferred from homology"/>
<evidence type="ECO:0000256" key="6">
    <source>
        <dbReference type="ARBA" id="ARBA00022737"/>
    </source>
</evidence>
<dbReference type="PROSITE" id="PS50076">
    <property type="entry name" value="DNAJ_2"/>
    <property type="match status" value="1"/>
</dbReference>
<dbReference type="EMBL" id="CP010552">
    <property type="protein sequence ID" value="ALE51987.1"/>
    <property type="molecule type" value="Genomic_DNA"/>
</dbReference>
<dbReference type="Gene3D" id="2.60.260.20">
    <property type="entry name" value="Urease metallochaperone UreE, N-terminal domain"/>
    <property type="match status" value="2"/>
</dbReference>
<keyword evidence="6 13" id="KW-0677">Repeat</keyword>
<dbReference type="InterPro" id="IPR018253">
    <property type="entry name" value="DnaJ_domain_CS"/>
</dbReference>
<dbReference type="GO" id="GO:0006260">
    <property type="term" value="P:DNA replication"/>
    <property type="evidence" value="ECO:0007669"/>
    <property type="project" value="UniProtKB-KW"/>
</dbReference>
<feature type="binding site" evidence="13">
    <location>
        <position position="199"/>
    </location>
    <ligand>
        <name>Zn(2+)</name>
        <dbReference type="ChEBI" id="CHEBI:29105"/>
        <label>1</label>
    </ligand>
</feature>
<feature type="domain" description="J" evidence="15">
    <location>
        <begin position="5"/>
        <end position="71"/>
    </location>
</feature>
<feature type="binding site" evidence="13">
    <location>
        <position position="163"/>
    </location>
    <ligand>
        <name>Zn(2+)</name>
        <dbReference type="ChEBI" id="CHEBI:29105"/>
        <label>2</label>
    </ligand>
</feature>
<dbReference type="GO" id="GO:0009408">
    <property type="term" value="P:response to heat"/>
    <property type="evidence" value="ECO:0007669"/>
    <property type="project" value="InterPro"/>
</dbReference>
<keyword evidence="18" id="KW-1185">Reference proteome</keyword>
<dbReference type="AlphaFoldDB" id="A0A0M4PJR3"/>
<sequence>MSQRDYYEVLGVDKGADNKQIKKAYKRLAMKHHPDRNTDNKEAAEEKFKEIQKAYAILSDEQKRQAYDQFGHAGVDGSAGGGFGSGGGGFGGGGFGDIFGDIFGGGGGQQQADNRGSDLRYDLEVDLKEAAEGTTVKIRIPKNEKCEPCSGTGAKPGTSVKTCGTCHGAGQVQMQQGFFAVQRPCPTCSGTGQKIESPCGTCRGQGVVRKQKTLSVKIPAGVDTGNRIRLSGEGEAGVRGGQSGDLYVEVHVRPHEIFQREGGDLYCEVPIDFVTASLGGSIEVPTLSGKLKIKIPAGTQTGKQFRLRGKGITAIRSSGAGDLICQVKLETPINLNKKQKQLLEEFSDSCGKKHHPESDSFFGKMKSFFE</sequence>
<feature type="repeat" description="CXXCXGXG motif" evidence="13">
    <location>
        <begin position="146"/>
        <end position="153"/>
    </location>
</feature>
<dbReference type="PROSITE" id="PS51188">
    <property type="entry name" value="ZF_CR"/>
    <property type="match status" value="1"/>
</dbReference>
<evidence type="ECO:0000256" key="14">
    <source>
        <dbReference type="PROSITE-ProRule" id="PRU00546"/>
    </source>
</evidence>
<evidence type="ECO:0000256" key="13">
    <source>
        <dbReference type="HAMAP-Rule" id="MF_01152"/>
    </source>
</evidence>
<keyword evidence="4 13" id="KW-0235">DNA replication</keyword>
<evidence type="ECO:0000256" key="12">
    <source>
        <dbReference type="ARBA" id="ARBA00067609"/>
    </source>
</evidence>
<dbReference type="Proteomes" id="UP000058020">
    <property type="component" value="Chromosome"/>
</dbReference>
<dbReference type="GO" id="GO:0042026">
    <property type="term" value="P:protein refolding"/>
    <property type="evidence" value="ECO:0007669"/>
    <property type="project" value="TreeGrafter"/>
</dbReference>
<dbReference type="FunFam" id="2.60.260.20:FF:000004">
    <property type="entry name" value="Molecular chaperone DnaJ"/>
    <property type="match status" value="1"/>
</dbReference>
<evidence type="ECO:0000256" key="7">
    <source>
        <dbReference type="ARBA" id="ARBA00022771"/>
    </source>
</evidence>
<name>A0A0M4PJR3_9GAMM</name>
<evidence type="ECO:0000256" key="1">
    <source>
        <dbReference type="ARBA" id="ARBA00004496"/>
    </source>
</evidence>
<evidence type="ECO:0000259" key="15">
    <source>
        <dbReference type="PROSITE" id="PS50076"/>
    </source>
</evidence>
<feature type="binding site" evidence="13">
    <location>
        <position position="188"/>
    </location>
    <ligand>
        <name>Zn(2+)</name>
        <dbReference type="ChEBI" id="CHEBI:29105"/>
        <label>2</label>
    </ligand>
</feature>
<dbReference type="PRINTS" id="PR00625">
    <property type="entry name" value="JDOMAIN"/>
</dbReference>
<dbReference type="PANTHER" id="PTHR43096:SF48">
    <property type="entry name" value="CHAPERONE PROTEIN DNAJ"/>
    <property type="match status" value="1"/>
</dbReference>
<evidence type="ECO:0000313" key="17">
    <source>
        <dbReference type="EMBL" id="ALE51987.1"/>
    </source>
</evidence>
<dbReference type="GO" id="GO:0008270">
    <property type="term" value="F:zinc ion binding"/>
    <property type="evidence" value="ECO:0007669"/>
    <property type="project" value="UniProtKB-UniRule"/>
</dbReference>
<dbReference type="Gene3D" id="1.10.287.110">
    <property type="entry name" value="DnaJ domain"/>
    <property type="match status" value="1"/>
</dbReference>
<dbReference type="SUPFAM" id="SSF46565">
    <property type="entry name" value="Chaperone J-domain"/>
    <property type="match status" value="1"/>
</dbReference>
<dbReference type="FunFam" id="1.10.287.110:FF:000031">
    <property type="entry name" value="Molecular chaperone DnaJ"/>
    <property type="match status" value="1"/>
</dbReference>
<dbReference type="FunFam" id="2.10.230.10:FF:000002">
    <property type="entry name" value="Molecular chaperone DnaJ"/>
    <property type="match status" value="1"/>
</dbReference>
<dbReference type="Pfam" id="PF00226">
    <property type="entry name" value="DnaJ"/>
    <property type="match status" value="1"/>
</dbReference>
<protein>
    <recommendedName>
        <fullName evidence="12 13">Chaperone protein DnaJ</fullName>
    </recommendedName>
</protein>
<evidence type="ECO:0000256" key="11">
    <source>
        <dbReference type="ARBA" id="ARBA00061004"/>
    </source>
</evidence>
<comment type="subunit">
    <text evidence="2 13">Homodimer.</text>
</comment>
<keyword evidence="3 13" id="KW-0963">Cytoplasm</keyword>
<dbReference type="CDD" id="cd10747">
    <property type="entry name" value="DnaJ_C"/>
    <property type="match status" value="1"/>
</dbReference>
<feature type="repeat" description="CXXCXGXG motif" evidence="13">
    <location>
        <begin position="185"/>
        <end position="192"/>
    </location>
</feature>
<dbReference type="NCBIfam" id="NF008035">
    <property type="entry name" value="PRK10767.1"/>
    <property type="match status" value="1"/>
</dbReference>
<dbReference type="SMART" id="SM00271">
    <property type="entry name" value="DnaJ"/>
    <property type="match status" value="1"/>
</dbReference>
<dbReference type="GO" id="GO:0051082">
    <property type="term" value="F:unfolded protein binding"/>
    <property type="evidence" value="ECO:0007669"/>
    <property type="project" value="UniProtKB-UniRule"/>
</dbReference>
<feature type="repeat" description="CXXCXGXG motif" evidence="13">
    <location>
        <begin position="199"/>
        <end position="206"/>
    </location>
</feature>
<dbReference type="InterPro" id="IPR008971">
    <property type="entry name" value="HSP40/DnaJ_pept-bd"/>
</dbReference>
<comment type="subcellular location">
    <subcellularLocation>
        <location evidence="1 13">Cytoplasm</location>
    </subcellularLocation>
</comment>
<evidence type="ECO:0000256" key="8">
    <source>
        <dbReference type="ARBA" id="ARBA00022833"/>
    </source>
</evidence>
<feature type="repeat" description="CXXCXGXG motif" evidence="13">
    <location>
        <begin position="163"/>
        <end position="170"/>
    </location>
</feature>
<dbReference type="InterPro" id="IPR036869">
    <property type="entry name" value="J_dom_sf"/>
</dbReference>
<evidence type="ECO:0000256" key="10">
    <source>
        <dbReference type="ARBA" id="ARBA00023186"/>
    </source>
</evidence>
<dbReference type="GO" id="GO:0005737">
    <property type="term" value="C:cytoplasm"/>
    <property type="evidence" value="ECO:0007669"/>
    <property type="project" value="UniProtKB-SubCell"/>
</dbReference>
<evidence type="ECO:0000256" key="3">
    <source>
        <dbReference type="ARBA" id="ARBA00022490"/>
    </source>
</evidence>
<evidence type="ECO:0000259" key="16">
    <source>
        <dbReference type="PROSITE" id="PS51188"/>
    </source>
</evidence>
<dbReference type="SUPFAM" id="SSF49493">
    <property type="entry name" value="HSP40/DnaJ peptide-binding domain"/>
    <property type="match status" value="2"/>
</dbReference>
<dbReference type="HAMAP" id="MF_01152">
    <property type="entry name" value="DnaJ"/>
    <property type="match status" value="1"/>
</dbReference>
<keyword evidence="7 13" id="KW-0863">Zinc-finger</keyword>
<dbReference type="STRING" id="1705394.SP60_01220"/>
<dbReference type="Gene3D" id="2.10.230.10">
    <property type="entry name" value="Heat shock protein DnaJ, cysteine-rich domain"/>
    <property type="match status" value="1"/>
</dbReference>
<dbReference type="CDD" id="cd10719">
    <property type="entry name" value="DnaJ_zf"/>
    <property type="match status" value="1"/>
</dbReference>
<dbReference type="RefSeq" id="WP_053950912.1">
    <property type="nucleotide sequence ID" value="NZ_CP010552.1"/>
</dbReference>
<feature type="binding site" evidence="13">
    <location>
        <position position="185"/>
    </location>
    <ligand>
        <name>Zn(2+)</name>
        <dbReference type="ChEBI" id="CHEBI:29105"/>
        <label>2</label>
    </ligand>
</feature>
<dbReference type="PANTHER" id="PTHR43096">
    <property type="entry name" value="DNAJ HOMOLOG 1, MITOCHONDRIAL-RELATED"/>
    <property type="match status" value="1"/>
</dbReference>
<dbReference type="KEGG" id="tho:SP60_01220"/>
<evidence type="ECO:0000313" key="18">
    <source>
        <dbReference type="Proteomes" id="UP000058020"/>
    </source>
</evidence>
<comment type="cofactor">
    <cofactor evidence="13">
        <name>Zn(2+)</name>
        <dbReference type="ChEBI" id="CHEBI:29105"/>
    </cofactor>
    <text evidence="13">Binds 2 Zn(2+) ions per monomer.</text>
</comment>
<gene>
    <name evidence="13" type="primary">dnaJ</name>
    <name evidence="17" type="ORF">SP60_01220</name>
</gene>
<dbReference type="InterPro" id="IPR012724">
    <property type="entry name" value="DnaJ"/>
</dbReference>
<dbReference type="InterPro" id="IPR002939">
    <property type="entry name" value="DnaJ_C"/>
</dbReference>
<feature type="binding site" evidence="13">
    <location>
        <position position="146"/>
    </location>
    <ligand>
        <name>Zn(2+)</name>
        <dbReference type="ChEBI" id="CHEBI:29105"/>
        <label>1</label>
    </ligand>
</feature>
<feature type="binding site" evidence="13">
    <location>
        <position position="166"/>
    </location>
    <ligand>
        <name>Zn(2+)</name>
        <dbReference type="ChEBI" id="CHEBI:29105"/>
        <label>2</label>
    </ligand>
</feature>
<dbReference type="FunFam" id="2.60.260.20:FF:000009">
    <property type="entry name" value="Putative Mitochondrial DnaJ chaperone"/>
    <property type="match status" value="1"/>
</dbReference>
<dbReference type="SUPFAM" id="SSF57938">
    <property type="entry name" value="DnaJ/Hsp40 cysteine-rich domain"/>
    <property type="match status" value="1"/>
</dbReference>
<evidence type="ECO:0000256" key="4">
    <source>
        <dbReference type="ARBA" id="ARBA00022705"/>
    </source>
</evidence>
<keyword evidence="9 13" id="KW-0346">Stress response</keyword>
<keyword evidence="5 13" id="KW-0479">Metal-binding</keyword>
<dbReference type="PROSITE" id="PS00636">
    <property type="entry name" value="DNAJ_1"/>
    <property type="match status" value="1"/>
</dbReference>
<dbReference type="InterPro" id="IPR001305">
    <property type="entry name" value="HSP_DnaJ_Cys-rich_dom"/>
</dbReference>
<comment type="domain">
    <text evidence="13">The J domain is necessary and sufficient to stimulate DnaK ATPase activity. Zinc center 1 plays an important role in the autonomous, DnaK-independent chaperone activity of DnaJ. Zinc center 2 is essential for interaction with DnaK and for DnaJ activity.</text>
</comment>
<organism evidence="17 18">
    <name type="scientific">Candidatus Thioglobus autotrophicus</name>
    <dbReference type="NCBI Taxonomy" id="1705394"/>
    <lineage>
        <taxon>Bacteria</taxon>
        <taxon>Pseudomonadati</taxon>
        <taxon>Pseudomonadota</taxon>
        <taxon>Gammaproteobacteria</taxon>
        <taxon>Candidatus Pseudothioglobaceae</taxon>
        <taxon>Candidatus Thioglobus</taxon>
    </lineage>
</organism>
<dbReference type="Pfam" id="PF01556">
    <property type="entry name" value="DnaJ_C"/>
    <property type="match status" value="1"/>
</dbReference>
<comment type="similarity">
    <text evidence="11 13">Belongs to the DnaJ family.</text>
</comment>
<dbReference type="OrthoDB" id="9779889at2"/>
<keyword evidence="10 13" id="KW-0143">Chaperone</keyword>
<keyword evidence="8 13" id="KW-0862">Zinc</keyword>
<feature type="binding site" evidence="13">
    <location>
        <position position="202"/>
    </location>
    <ligand>
        <name>Zn(2+)</name>
        <dbReference type="ChEBI" id="CHEBI:29105"/>
        <label>1</label>
    </ligand>
</feature>